<dbReference type="Pfam" id="PF13365">
    <property type="entry name" value="Trypsin_2"/>
    <property type="match status" value="1"/>
</dbReference>
<evidence type="ECO:0000259" key="5">
    <source>
        <dbReference type="PROSITE" id="PS50106"/>
    </source>
</evidence>
<dbReference type="InterPro" id="IPR001940">
    <property type="entry name" value="Peptidase_S1C"/>
</dbReference>
<dbReference type="InterPro" id="IPR036034">
    <property type="entry name" value="PDZ_sf"/>
</dbReference>
<dbReference type="SUPFAM" id="SSF50156">
    <property type="entry name" value="PDZ domain-like"/>
    <property type="match status" value="1"/>
</dbReference>
<sequence>MRPSRNPFLYGFLLLTVAAAALLFVWQVLPWIEQAFWGVQASPRVVTPRGDLAADEKATIELFEKTKDSVVYITTRERVVDLWTRNIFTIPRGTGSGFIWDEKGHVVTNYHVIAGASEARVRLSDGRDYGAALVGASPAHDLAVLRIGVGPNRPPPVPVGTSHDLKVGQKVFAIGNPFGLDWTLTTGIVSALDRSLPAEDGQSLIEHLIQTDAAINPGNSGGPLLDSAGRLIGVNTAIYSPSGAFAGVGFAVPVDTVNRVVPQLIARGRYVRPALGIEVDEGLNRVITQRLGVEGVLVLKVNPGSAAEAAGLRGARMEPDGRFVPGDIITGINDQPVDSVARLLARLDDFQIGDTVKLNLLREGRKIDVNVTLQAGS</sequence>
<dbReference type="Proteomes" id="UP000321201">
    <property type="component" value="Unassembled WGS sequence"/>
</dbReference>
<comment type="similarity">
    <text evidence="1">Belongs to the peptidase S1C family.</text>
</comment>
<comment type="caution">
    <text evidence="6">The sequence shown here is derived from an EMBL/GenBank/DDBJ whole genome shotgun (WGS) entry which is preliminary data.</text>
</comment>
<evidence type="ECO:0000313" key="6">
    <source>
        <dbReference type="EMBL" id="TXF10439.1"/>
    </source>
</evidence>
<dbReference type="InterPro" id="IPR001478">
    <property type="entry name" value="PDZ"/>
</dbReference>
<dbReference type="RefSeq" id="WP_147801037.1">
    <property type="nucleotide sequence ID" value="NZ_VPFL01000030.1"/>
</dbReference>
<dbReference type="PANTHER" id="PTHR43343:SF3">
    <property type="entry name" value="PROTEASE DO-LIKE 8, CHLOROPLASTIC"/>
    <property type="match status" value="1"/>
</dbReference>
<dbReference type="InterPro" id="IPR009003">
    <property type="entry name" value="Peptidase_S1_PA"/>
</dbReference>
<dbReference type="Gene3D" id="2.40.10.10">
    <property type="entry name" value="Trypsin-like serine proteases"/>
    <property type="match status" value="2"/>
</dbReference>
<reference evidence="6 7" key="1">
    <citation type="submission" date="2019-08" db="EMBL/GenBank/DDBJ databases">
        <title>Pelomicrobium methylotrophicum gen. nov., sp. nov. a moderately thermophilic, facultatively anaerobic, lithoautotrophic and methylotrophic bacterium isolated from a terrestrial mud volcano.</title>
        <authorList>
            <person name="Slobodkina G.B."/>
            <person name="Merkel A.Y."/>
            <person name="Slobodkin A.I."/>
        </authorList>
    </citation>
    <scope>NUCLEOTIDE SEQUENCE [LARGE SCALE GENOMIC DNA]</scope>
    <source>
        <strain evidence="6 7">SM250</strain>
    </source>
</reference>
<protein>
    <submittedName>
        <fullName evidence="6">PDZ domain-containing protein</fullName>
    </submittedName>
</protein>
<evidence type="ECO:0000256" key="2">
    <source>
        <dbReference type="ARBA" id="ARBA00022670"/>
    </source>
</evidence>
<name>A0A5C7ET10_9PROT</name>
<dbReference type="Pfam" id="PF13180">
    <property type="entry name" value="PDZ_2"/>
    <property type="match status" value="1"/>
</dbReference>
<dbReference type="PRINTS" id="PR00834">
    <property type="entry name" value="PROTEASES2C"/>
</dbReference>
<dbReference type="GO" id="GO:0006508">
    <property type="term" value="P:proteolysis"/>
    <property type="evidence" value="ECO:0007669"/>
    <property type="project" value="UniProtKB-KW"/>
</dbReference>
<keyword evidence="4" id="KW-0720">Serine protease</keyword>
<evidence type="ECO:0000313" key="7">
    <source>
        <dbReference type="Proteomes" id="UP000321201"/>
    </source>
</evidence>
<organism evidence="6 7">
    <name type="scientific">Pelomicrobium methylotrophicum</name>
    <dbReference type="NCBI Taxonomy" id="2602750"/>
    <lineage>
        <taxon>Bacteria</taxon>
        <taxon>Pseudomonadati</taxon>
        <taxon>Pseudomonadota</taxon>
        <taxon>Hydrogenophilia</taxon>
        <taxon>Hydrogenophilia incertae sedis</taxon>
        <taxon>Pelomicrobium</taxon>
    </lineage>
</organism>
<dbReference type="InterPro" id="IPR043504">
    <property type="entry name" value="Peptidase_S1_PA_chymotrypsin"/>
</dbReference>
<gene>
    <name evidence="6" type="ORF">FR698_15150</name>
</gene>
<evidence type="ECO:0000256" key="3">
    <source>
        <dbReference type="ARBA" id="ARBA00022801"/>
    </source>
</evidence>
<dbReference type="PROSITE" id="PS50106">
    <property type="entry name" value="PDZ"/>
    <property type="match status" value="1"/>
</dbReference>
<evidence type="ECO:0000256" key="1">
    <source>
        <dbReference type="ARBA" id="ARBA00010541"/>
    </source>
</evidence>
<dbReference type="InParanoid" id="A0A5C7ET10"/>
<dbReference type="InterPro" id="IPR051201">
    <property type="entry name" value="Chloro_Bact_Ser_Proteases"/>
</dbReference>
<keyword evidence="7" id="KW-1185">Reference proteome</keyword>
<dbReference type="PANTHER" id="PTHR43343">
    <property type="entry name" value="PEPTIDASE S12"/>
    <property type="match status" value="1"/>
</dbReference>
<dbReference type="OrthoDB" id="9758917at2"/>
<dbReference type="AlphaFoldDB" id="A0A5C7ET10"/>
<accession>A0A5C7ET10</accession>
<evidence type="ECO:0000256" key="4">
    <source>
        <dbReference type="ARBA" id="ARBA00022825"/>
    </source>
</evidence>
<feature type="domain" description="PDZ" evidence="5">
    <location>
        <begin position="264"/>
        <end position="364"/>
    </location>
</feature>
<proteinExistence type="inferred from homology"/>
<dbReference type="FunFam" id="2.40.10.10:FF:000001">
    <property type="entry name" value="Periplasmic serine protease DegS"/>
    <property type="match status" value="1"/>
</dbReference>
<dbReference type="GO" id="GO:0004252">
    <property type="term" value="F:serine-type endopeptidase activity"/>
    <property type="evidence" value="ECO:0007669"/>
    <property type="project" value="InterPro"/>
</dbReference>
<keyword evidence="2" id="KW-0645">Protease</keyword>
<dbReference type="Gene3D" id="2.30.42.10">
    <property type="match status" value="1"/>
</dbReference>
<dbReference type="SMART" id="SM00228">
    <property type="entry name" value="PDZ"/>
    <property type="match status" value="1"/>
</dbReference>
<keyword evidence="3" id="KW-0378">Hydrolase</keyword>
<dbReference type="SUPFAM" id="SSF50494">
    <property type="entry name" value="Trypsin-like serine proteases"/>
    <property type="match status" value="1"/>
</dbReference>
<dbReference type="EMBL" id="VPFL01000030">
    <property type="protein sequence ID" value="TXF10439.1"/>
    <property type="molecule type" value="Genomic_DNA"/>
</dbReference>